<keyword evidence="3" id="KW-1185">Reference proteome</keyword>
<protein>
    <recommendedName>
        <fullName evidence="4">Lipoprotein</fullName>
    </recommendedName>
</protein>
<name>A0A061SPZ8_9RHOB</name>
<sequence>MQKTKFIAVTACVLGLAACVDMEAGPGVGFKADKSFDRGFDKKPLSELQAGIWVDPNGCDHWIVDDGVEGYLSPRLDRDGKPVCSGDVPPTYTSGDFKRGSNVPDPN</sequence>
<reference evidence="2 3" key="1">
    <citation type="journal article" date="2014" name="Genome Announc.">
        <title>Draft Genome Sequences of Two Isolates of the Roseobacter Group, Sulfitobacter sp. Strains 3SOLIMAR09 and 1FIGIMAR09, from Harbors of Mallorca Island (Mediterranean Sea).</title>
        <authorList>
            <person name="Mas-Llado M."/>
            <person name="Pina-Villalonga J.M."/>
            <person name="Brunet-Galmes I."/>
            <person name="Nogales B."/>
            <person name="Bosch R."/>
        </authorList>
    </citation>
    <scope>NUCLEOTIDE SEQUENCE [LARGE SCALE GENOMIC DNA]</scope>
    <source>
        <strain evidence="2 3">1FIGIMAR09</strain>
    </source>
</reference>
<proteinExistence type="predicted"/>
<dbReference type="eggNOG" id="COG2885">
    <property type="taxonomic scope" value="Bacteria"/>
</dbReference>
<dbReference type="EMBL" id="JEMU01000008">
    <property type="protein sequence ID" value="KAJ02952.1"/>
    <property type="molecule type" value="Genomic_DNA"/>
</dbReference>
<evidence type="ECO:0008006" key="4">
    <source>
        <dbReference type="Google" id="ProtNLM"/>
    </source>
</evidence>
<comment type="caution">
    <text evidence="2">The sequence shown here is derived from an EMBL/GenBank/DDBJ whole genome shotgun (WGS) entry which is preliminary data.</text>
</comment>
<dbReference type="STRING" id="83219.PM02_10795"/>
<dbReference type="RefSeq" id="WP_037908447.1">
    <property type="nucleotide sequence ID" value="NZ_JEMU01000008.1"/>
</dbReference>
<dbReference type="Proteomes" id="UP000027337">
    <property type="component" value="Unassembled WGS sequence"/>
</dbReference>
<accession>A0A061SPZ8</accession>
<evidence type="ECO:0000313" key="3">
    <source>
        <dbReference type="Proteomes" id="UP000027337"/>
    </source>
</evidence>
<dbReference type="AlphaFoldDB" id="A0A061SPZ8"/>
<evidence type="ECO:0000313" key="2">
    <source>
        <dbReference type="EMBL" id="KAJ02952.1"/>
    </source>
</evidence>
<organism evidence="2 3">
    <name type="scientific">Sulfitobacter mediterraneus</name>
    <dbReference type="NCBI Taxonomy" id="83219"/>
    <lineage>
        <taxon>Bacteria</taxon>
        <taxon>Pseudomonadati</taxon>
        <taxon>Pseudomonadota</taxon>
        <taxon>Alphaproteobacteria</taxon>
        <taxon>Rhodobacterales</taxon>
        <taxon>Roseobacteraceae</taxon>
        <taxon>Sulfitobacter</taxon>
    </lineage>
</organism>
<evidence type="ECO:0000256" key="1">
    <source>
        <dbReference type="SAM" id="MobiDB-lite"/>
    </source>
</evidence>
<feature type="region of interest" description="Disordered" evidence="1">
    <location>
        <begin position="82"/>
        <end position="107"/>
    </location>
</feature>
<dbReference type="PROSITE" id="PS51257">
    <property type="entry name" value="PROKAR_LIPOPROTEIN"/>
    <property type="match status" value="1"/>
</dbReference>
<gene>
    <name evidence="2" type="ORF">PM02_10795</name>
</gene>